<dbReference type="AlphaFoldDB" id="A0A562VDU9"/>
<sequence length="190" mass="20474">MTSPLRRLFRPWPRTTLVVVTGLVAGLAGLVSADLRTPDDVPVGPAPLPGESWVELLSMADPLGGDGFDEVVTEVTADAVSDEMFVLPSGGETALTLLPEGGYEVWTSCRFVEEGFDQGSGTLDMYEHDGERHVFDVECVAPAAPTGETVTVPEDTAIQSSFRVMTYQGHVPIDDDMEPTMIIAVYFVPR</sequence>
<evidence type="ECO:0000313" key="2">
    <source>
        <dbReference type="Proteomes" id="UP000321617"/>
    </source>
</evidence>
<dbReference type="RefSeq" id="WP_147135801.1">
    <property type="nucleotide sequence ID" value="NZ_BAABIJ010000001.1"/>
</dbReference>
<keyword evidence="2" id="KW-1185">Reference proteome</keyword>
<name>A0A562VDU9_9ACTN</name>
<dbReference type="EMBL" id="VLLL01000005">
    <property type="protein sequence ID" value="TWJ16054.1"/>
    <property type="molecule type" value="Genomic_DNA"/>
</dbReference>
<gene>
    <name evidence="1" type="ORF">LX16_1776</name>
</gene>
<reference evidence="1 2" key="1">
    <citation type="journal article" date="2013" name="Stand. Genomic Sci.">
        <title>Genomic Encyclopedia of Type Strains, Phase I: The one thousand microbial genomes (KMG-I) project.</title>
        <authorList>
            <person name="Kyrpides N.C."/>
            <person name="Woyke T."/>
            <person name="Eisen J.A."/>
            <person name="Garrity G."/>
            <person name="Lilburn T.G."/>
            <person name="Beck B.J."/>
            <person name="Whitman W.B."/>
            <person name="Hugenholtz P."/>
            <person name="Klenk H.P."/>
        </authorList>
    </citation>
    <scope>NUCLEOTIDE SEQUENCE [LARGE SCALE GENOMIC DNA]</scope>
    <source>
        <strain evidence="1 2">DSM 45044</strain>
    </source>
</reference>
<comment type="caution">
    <text evidence="1">The sequence shown here is derived from an EMBL/GenBank/DDBJ whole genome shotgun (WGS) entry which is preliminary data.</text>
</comment>
<proteinExistence type="predicted"/>
<evidence type="ECO:0000313" key="1">
    <source>
        <dbReference type="EMBL" id="TWJ16054.1"/>
    </source>
</evidence>
<organism evidence="1 2">
    <name type="scientific">Stackebrandtia albiflava</name>
    <dbReference type="NCBI Taxonomy" id="406432"/>
    <lineage>
        <taxon>Bacteria</taxon>
        <taxon>Bacillati</taxon>
        <taxon>Actinomycetota</taxon>
        <taxon>Actinomycetes</taxon>
        <taxon>Glycomycetales</taxon>
        <taxon>Glycomycetaceae</taxon>
        <taxon>Stackebrandtia</taxon>
    </lineage>
</organism>
<protein>
    <submittedName>
        <fullName evidence="1">Uncharacterized protein</fullName>
    </submittedName>
</protein>
<accession>A0A562VDU9</accession>
<dbReference type="Proteomes" id="UP000321617">
    <property type="component" value="Unassembled WGS sequence"/>
</dbReference>